<protein>
    <submittedName>
        <fullName evidence="3">Uncharacterized protein</fullName>
    </submittedName>
</protein>
<dbReference type="Proteomes" id="UP000887577">
    <property type="component" value="Unplaced"/>
</dbReference>
<feature type="coiled-coil region" evidence="1">
    <location>
        <begin position="48"/>
        <end position="107"/>
    </location>
</feature>
<proteinExistence type="predicted"/>
<evidence type="ECO:0000313" key="2">
    <source>
        <dbReference type="Proteomes" id="UP000887577"/>
    </source>
</evidence>
<accession>A0A914YLT9</accession>
<sequence length="189" mass="21488">MSSSFLIKTKPPTILTSENLKDELHLIKSLCAKHEMLCCAFAKWKSDIEQNDAQLEILNETAVALRNRHKVLTDMLTNKPGNPPNLLNQLQREISAVETQVDIWIRELADINDDRMRLDIEFIKLRTQLLSSMTNIEIAQLDLDSMERRHKDMWKNFLYNTAPKLTAVSPSTVMMSVTAQKFGAASASS</sequence>
<evidence type="ECO:0000313" key="3">
    <source>
        <dbReference type="WBParaSite" id="PSU_v2.g18287.t1"/>
    </source>
</evidence>
<organism evidence="2 3">
    <name type="scientific">Panagrolaimus superbus</name>
    <dbReference type="NCBI Taxonomy" id="310955"/>
    <lineage>
        <taxon>Eukaryota</taxon>
        <taxon>Metazoa</taxon>
        <taxon>Ecdysozoa</taxon>
        <taxon>Nematoda</taxon>
        <taxon>Chromadorea</taxon>
        <taxon>Rhabditida</taxon>
        <taxon>Tylenchina</taxon>
        <taxon>Panagrolaimomorpha</taxon>
        <taxon>Panagrolaimoidea</taxon>
        <taxon>Panagrolaimidae</taxon>
        <taxon>Panagrolaimus</taxon>
    </lineage>
</organism>
<keyword evidence="1" id="KW-0175">Coiled coil</keyword>
<keyword evidence="2" id="KW-1185">Reference proteome</keyword>
<dbReference type="WBParaSite" id="PSU_v2.g18287.t1">
    <property type="protein sequence ID" value="PSU_v2.g18287.t1"/>
    <property type="gene ID" value="PSU_v2.g18287"/>
</dbReference>
<reference evidence="3" key="1">
    <citation type="submission" date="2022-11" db="UniProtKB">
        <authorList>
            <consortium name="WormBaseParasite"/>
        </authorList>
    </citation>
    <scope>IDENTIFICATION</scope>
</reference>
<evidence type="ECO:0000256" key="1">
    <source>
        <dbReference type="SAM" id="Coils"/>
    </source>
</evidence>
<dbReference type="AlphaFoldDB" id="A0A914YLT9"/>
<name>A0A914YLT9_9BILA</name>